<dbReference type="SUPFAM" id="SSF48239">
    <property type="entry name" value="Terpenoid cyclases/Protein prenyltransferases"/>
    <property type="match status" value="1"/>
</dbReference>
<dbReference type="OrthoDB" id="1877784at2759"/>
<dbReference type="InterPro" id="IPR008930">
    <property type="entry name" value="Terpenoid_cyclase/PrenylTrfase"/>
</dbReference>
<dbReference type="EMBL" id="SWLB01000007">
    <property type="protein sequence ID" value="KAF3336795.1"/>
    <property type="molecule type" value="Genomic_DNA"/>
</dbReference>
<dbReference type="SFLD" id="SFLDG01019">
    <property type="entry name" value="Terpene_Cyclase_Like_1_C_Termi"/>
    <property type="match status" value="1"/>
</dbReference>
<reference evidence="8" key="1">
    <citation type="submission" date="2020-01" db="EMBL/GenBank/DDBJ databases">
        <title>Genome sequence of Kobresia littledalei, the first chromosome-level genome in the family Cyperaceae.</title>
        <authorList>
            <person name="Qu G."/>
        </authorList>
    </citation>
    <scope>NUCLEOTIDE SEQUENCE</scope>
    <source>
        <strain evidence="8">C.B.Clarke</strain>
        <tissue evidence="8">Leaf</tissue>
    </source>
</reference>
<dbReference type="GO" id="GO:0010333">
    <property type="term" value="F:terpene synthase activity"/>
    <property type="evidence" value="ECO:0007669"/>
    <property type="project" value="InterPro"/>
</dbReference>
<dbReference type="Gene3D" id="1.10.600.10">
    <property type="entry name" value="Farnesyl Diphosphate Synthase"/>
    <property type="match status" value="1"/>
</dbReference>
<protein>
    <submittedName>
        <fullName evidence="8">Alpha-humulene synthase-like protein</fullName>
    </submittedName>
</protein>
<name>A0A833VQ37_9POAL</name>
<dbReference type="InterPro" id="IPR036965">
    <property type="entry name" value="Terpene_synth_N_sf"/>
</dbReference>
<gene>
    <name evidence="8" type="ORF">FCM35_KLT19381</name>
</gene>
<feature type="domain" description="Terpene synthase metal-binding" evidence="7">
    <location>
        <begin position="260"/>
        <end position="501"/>
    </location>
</feature>
<organism evidence="8 9">
    <name type="scientific">Carex littledalei</name>
    <dbReference type="NCBI Taxonomy" id="544730"/>
    <lineage>
        <taxon>Eukaryota</taxon>
        <taxon>Viridiplantae</taxon>
        <taxon>Streptophyta</taxon>
        <taxon>Embryophyta</taxon>
        <taxon>Tracheophyta</taxon>
        <taxon>Spermatophyta</taxon>
        <taxon>Magnoliopsida</taxon>
        <taxon>Liliopsida</taxon>
        <taxon>Poales</taxon>
        <taxon>Cyperaceae</taxon>
        <taxon>Cyperoideae</taxon>
        <taxon>Cariceae</taxon>
        <taxon>Carex</taxon>
        <taxon>Carex subgen. Euthyceras</taxon>
    </lineage>
</organism>
<dbReference type="FunFam" id="1.50.10.130:FF:000001">
    <property type="entry name" value="Isoprene synthase, chloroplastic"/>
    <property type="match status" value="1"/>
</dbReference>
<dbReference type="Pfam" id="PF03936">
    <property type="entry name" value="Terpene_synth_C"/>
    <property type="match status" value="1"/>
</dbReference>
<comment type="cofactor">
    <cofactor evidence="1">
        <name>Mn(2+)</name>
        <dbReference type="ChEBI" id="CHEBI:29035"/>
    </cofactor>
</comment>
<evidence type="ECO:0000256" key="2">
    <source>
        <dbReference type="ARBA" id="ARBA00001946"/>
    </source>
</evidence>
<evidence type="ECO:0000313" key="9">
    <source>
        <dbReference type="Proteomes" id="UP000623129"/>
    </source>
</evidence>
<comment type="caution">
    <text evidence="8">The sequence shown here is derived from an EMBL/GenBank/DDBJ whole genome shotgun (WGS) entry which is preliminary data.</text>
</comment>
<evidence type="ECO:0000313" key="8">
    <source>
        <dbReference type="EMBL" id="KAF3336795.1"/>
    </source>
</evidence>
<comment type="cofactor">
    <cofactor evidence="2">
        <name>Mg(2+)</name>
        <dbReference type="ChEBI" id="CHEBI:18420"/>
    </cofactor>
</comment>
<dbReference type="InterPro" id="IPR008949">
    <property type="entry name" value="Isoprenoid_synthase_dom_sf"/>
</dbReference>
<proteinExistence type="predicted"/>
<dbReference type="GO" id="GO:0000287">
    <property type="term" value="F:magnesium ion binding"/>
    <property type="evidence" value="ECO:0007669"/>
    <property type="project" value="InterPro"/>
</dbReference>
<keyword evidence="9" id="KW-1185">Reference proteome</keyword>
<dbReference type="InterPro" id="IPR005630">
    <property type="entry name" value="Terpene_synthase_metal-bd"/>
</dbReference>
<dbReference type="AlphaFoldDB" id="A0A833VQ37"/>
<dbReference type="Pfam" id="PF01397">
    <property type="entry name" value="Terpene_synth"/>
    <property type="match status" value="1"/>
</dbReference>
<dbReference type="InterPro" id="IPR050148">
    <property type="entry name" value="Terpene_synthase-like"/>
</dbReference>
<dbReference type="SUPFAM" id="SSF48576">
    <property type="entry name" value="Terpenoid synthases"/>
    <property type="match status" value="1"/>
</dbReference>
<dbReference type="SFLD" id="SFLDS00005">
    <property type="entry name" value="Isoprenoid_Synthase_Type_I"/>
    <property type="match status" value="1"/>
</dbReference>
<dbReference type="InterPro" id="IPR034741">
    <property type="entry name" value="Terpene_cyclase-like_1_C"/>
</dbReference>
<dbReference type="GO" id="GO:0016102">
    <property type="term" value="P:diterpenoid biosynthetic process"/>
    <property type="evidence" value="ECO:0007669"/>
    <property type="project" value="InterPro"/>
</dbReference>
<dbReference type="CDD" id="cd00684">
    <property type="entry name" value="Terpene_cyclase_plant_C1"/>
    <property type="match status" value="1"/>
</dbReference>
<dbReference type="InterPro" id="IPR001906">
    <property type="entry name" value="Terpene_synth_N"/>
</dbReference>
<feature type="domain" description="Terpene synthase N-terminal" evidence="6">
    <location>
        <begin position="47"/>
        <end position="203"/>
    </location>
</feature>
<keyword evidence="3" id="KW-0479">Metal-binding</keyword>
<evidence type="ECO:0000256" key="4">
    <source>
        <dbReference type="ARBA" id="ARBA00022842"/>
    </source>
</evidence>
<evidence type="ECO:0000256" key="1">
    <source>
        <dbReference type="ARBA" id="ARBA00001936"/>
    </source>
</evidence>
<dbReference type="Proteomes" id="UP000623129">
    <property type="component" value="Unassembled WGS sequence"/>
</dbReference>
<keyword evidence="5" id="KW-0456">Lyase</keyword>
<dbReference type="InterPro" id="IPR044814">
    <property type="entry name" value="Terpene_cyclase_plant_C1"/>
</dbReference>
<evidence type="ECO:0000256" key="3">
    <source>
        <dbReference type="ARBA" id="ARBA00022723"/>
    </source>
</evidence>
<accession>A0A833VQ37</accession>
<dbReference type="PANTHER" id="PTHR31225:SF93">
    <property type="entry name" value="ALPHA-HUMULENE_(-)-(E)-BETA-CARYOPHYLLENE SYNTHASE"/>
    <property type="match status" value="1"/>
</dbReference>
<evidence type="ECO:0000259" key="6">
    <source>
        <dbReference type="Pfam" id="PF01397"/>
    </source>
</evidence>
<dbReference type="Gene3D" id="1.50.10.130">
    <property type="entry name" value="Terpene synthase, N-terminal domain"/>
    <property type="match status" value="1"/>
</dbReference>
<sequence>MNSEPQKTYPAVCNGEKQASFARRSANYEPTSWSADTFITHTVPFQKPKEWNEARIRKLKEQVREILGSTTDPVEMVNLIDTIEHLGIGYHFKREIHDALSHLHDANLISWDLHHVATRFRLLRQHGFCASSDVFLNFKDDQGNFDENISKDPKGLLSLYNAGYLATPGEEILADAISFARGHLSLMVDDLRSPLKKQVLRALKTPLHKMLTRVEARFYIEEYDEEENRNEILLELAKLDFNTLQSLHLEEMKILSLWWKNLNIGENLKYARERLLECYLIWALGQYFEAEYTRARKMNSKLYALATVVDDTFDVYGTYEECKLLNDAIQRQVINFTSVDLLPMYLRNLCHQFIKTINNFEDELEPSEKYRMTYIVKSVQTLIAGYMQEVEWRVGGYTPSFNERKTTALDGNITSFVVGFPFLGVPRELITKEVFQWLNAVPDVAVDSMRIMRYIDEFVGHERESKCEQGPTTFDCYKMEHKLTDEATTMKFQSFCEDAWKRINQACLLPADGPMTVLEIFVNWGRTMETFYLYINDGFSKSSNTKKIISQLLLEPFSL</sequence>
<dbReference type="PANTHER" id="PTHR31225">
    <property type="entry name" value="OS04G0344100 PROTEIN-RELATED"/>
    <property type="match status" value="1"/>
</dbReference>
<keyword evidence="4" id="KW-0460">Magnesium</keyword>
<evidence type="ECO:0000259" key="7">
    <source>
        <dbReference type="Pfam" id="PF03936"/>
    </source>
</evidence>
<evidence type="ECO:0000256" key="5">
    <source>
        <dbReference type="ARBA" id="ARBA00023239"/>
    </source>
</evidence>